<dbReference type="KEGG" id="frc:KX01_1289"/>
<dbReference type="RefSeq" id="WP_071664191.1">
    <property type="nucleotide sequence ID" value="NZ_CP009654.1"/>
</dbReference>
<protein>
    <submittedName>
        <fullName evidence="1">Uncharacterized protein</fullName>
    </submittedName>
</protein>
<accession>A0A1J0KUU3</accession>
<evidence type="ECO:0000313" key="1">
    <source>
        <dbReference type="EMBL" id="APC97459.1"/>
    </source>
</evidence>
<organism evidence="1 2">
    <name type="scientific">Francisella frigiditurris</name>
    <dbReference type="NCBI Taxonomy" id="1542390"/>
    <lineage>
        <taxon>Bacteria</taxon>
        <taxon>Pseudomonadati</taxon>
        <taxon>Pseudomonadota</taxon>
        <taxon>Gammaproteobacteria</taxon>
        <taxon>Thiotrichales</taxon>
        <taxon>Francisellaceae</taxon>
        <taxon>Francisella</taxon>
    </lineage>
</organism>
<proteinExistence type="predicted"/>
<dbReference type="AlphaFoldDB" id="A0A1J0KUU3"/>
<reference evidence="2" key="1">
    <citation type="submission" date="2014-10" db="EMBL/GenBank/DDBJ databases">
        <authorList>
            <person name="Kuske C.R."/>
            <person name="Challacombe J.F."/>
            <person name="Daligault H.E."/>
            <person name="Davenport K.W."/>
            <person name="Johnson S.L."/>
            <person name="Siddaramappa S."/>
            <person name="Petersen J.M."/>
        </authorList>
    </citation>
    <scope>NUCLEOTIDE SEQUENCE [LARGE SCALE GENOMIC DNA]</scope>
    <source>
        <strain evidence="2">CA97-1460</strain>
    </source>
</reference>
<dbReference type="STRING" id="1542390.KX01_1289"/>
<keyword evidence="2" id="KW-1185">Reference proteome</keyword>
<name>A0A1J0KUU3_9GAMM</name>
<sequence length="105" mass="11970">MPATNKYRQIIISKKDLCLENINKDNLAKINFGNDGKIKLNVSKNCSLNIIDKDISLELDEDEKITLKVYNSIIELQKEKIVFKSKNIVFDATNVEIKSGNVEIK</sequence>
<dbReference type="EMBL" id="CP009654">
    <property type="protein sequence ID" value="APC97459.1"/>
    <property type="molecule type" value="Genomic_DNA"/>
</dbReference>
<dbReference type="Proteomes" id="UP000182521">
    <property type="component" value="Chromosome"/>
</dbReference>
<gene>
    <name evidence="1" type="ORF">KX01_1289</name>
</gene>
<evidence type="ECO:0000313" key="2">
    <source>
        <dbReference type="Proteomes" id="UP000182521"/>
    </source>
</evidence>